<dbReference type="PANTHER" id="PTHR48090:SF7">
    <property type="entry name" value="RFBJ PROTEIN"/>
    <property type="match status" value="1"/>
</dbReference>
<keyword evidence="2" id="KW-0328">Glycosyltransferase</keyword>
<dbReference type="GO" id="GO:0099621">
    <property type="term" value="F:undecaprenyl-phosphate 4-deoxy-4-formamido-L-arabinose transferase activity"/>
    <property type="evidence" value="ECO:0007669"/>
    <property type="project" value="UniProtKB-EC"/>
</dbReference>
<dbReference type="SUPFAM" id="SSF53448">
    <property type="entry name" value="Nucleotide-diphospho-sugar transferases"/>
    <property type="match status" value="1"/>
</dbReference>
<dbReference type="InterPro" id="IPR001173">
    <property type="entry name" value="Glyco_trans_2-like"/>
</dbReference>
<dbReference type="KEGG" id="abac:LuPra_05577"/>
<dbReference type="PANTHER" id="PTHR48090">
    <property type="entry name" value="UNDECAPRENYL-PHOSPHATE 4-DEOXY-4-FORMAMIDO-L-ARABINOSE TRANSFERASE-RELATED"/>
    <property type="match status" value="1"/>
</dbReference>
<dbReference type="CDD" id="cd04179">
    <property type="entry name" value="DPM_DPG-synthase_like"/>
    <property type="match status" value="1"/>
</dbReference>
<dbReference type="Proteomes" id="UP000076079">
    <property type="component" value="Chromosome"/>
</dbReference>
<evidence type="ECO:0000313" key="3">
    <source>
        <dbReference type="Proteomes" id="UP000076079"/>
    </source>
</evidence>
<dbReference type="InterPro" id="IPR050256">
    <property type="entry name" value="Glycosyltransferase_2"/>
</dbReference>
<feature type="domain" description="Glycosyltransferase 2-like" evidence="1">
    <location>
        <begin position="4"/>
        <end position="123"/>
    </location>
</feature>
<organism evidence="2 3">
    <name type="scientific">Luteitalea pratensis</name>
    <dbReference type="NCBI Taxonomy" id="1855912"/>
    <lineage>
        <taxon>Bacteria</taxon>
        <taxon>Pseudomonadati</taxon>
        <taxon>Acidobacteriota</taxon>
        <taxon>Vicinamibacteria</taxon>
        <taxon>Vicinamibacterales</taxon>
        <taxon>Vicinamibacteraceae</taxon>
        <taxon>Luteitalea</taxon>
    </lineage>
</organism>
<dbReference type="Pfam" id="PF00535">
    <property type="entry name" value="Glycos_transf_2"/>
    <property type="match status" value="1"/>
</dbReference>
<proteinExistence type="predicted"/>
<protein>
    <submittedName>
        <fullName evidence="2">Undecaprenyl-phosphate 4-deoxy-4-formamido-L-arabinose transferase</fullName>
        <ecNumber evidence="2">2.4.2.53</ecNumber>
    </submittedName>
</protein>
<reference evidence="2 3" key="1">
    <citation type="journal article" date="2016" name="Genome Announc.">
        <title>First Complete Genome Sequence of a Subdivision 6 Acidobacterium Strain.</title>
        <authorList>
            <person name="Huang S."/>
            <person name="Vieira S."/>
            <person name="Bunk B."/>
            <person name="Riedel T."/>
            <person name="Sproer C."/>
            <person name="Overmann J."/>
        </authorList>
    </citation>
    <scope>NUCLEOTIDE SEQUENCE [LARGE SCALE GENOMIC DNA]</scope>
    <source>
        <strain evidence="3">DSM 100886 HEG_-6_39</strain>
    </source>
</reference>
<keyword evidence="3" id="KW-1185">Reference proteome</keyword>
<evidence type="ECO:0000313" key="2">
    <source>
        <dbReference type="EMBL" id="AMY12304.1"/>
    </source>
</evidence>
<dbReference type="STRING" id="1855912.LuPra_05577"/>
<sequence>MKVCVLIPAFNEARTIPSVVAGAAARVAQVLVVDDGSTDGTGEAAAAAGAEVMRLGRNGGKGTAIRAGLARVFEGDATHVLFMDGDLQHRPQEIPGLLAAAEATGAAMVIGERVFVRDEMPAARYWANVIGSWALATLLGVDLVDTQSGFRVVRTDVLRHIELEATGYEFETELVVKLARRGARIARVPIEAVYGTENSKIRPVRDTTRNIVLALVYRFLRRSGRPAA</sequence>
<evidence type="ECO:0000259" key="1">
    <source>
        <dbReference type="Pfam" id="PF00535"/>
    </source>
</evidence>
<dbReference type="AlphaFoldDB" id="A0A143PWU7"/>
<keyword evidence="2" id="KW-0808">Transferase</keyword>
<name>A0A143PWU7_LUTPR</name>
<accession>A0A143PWU7</accession>
<reference evidence="3" key="2">
    <citation type="submission" date="2016-04" db="EMBL/GenBank/DDBJ databases">
        <title>First Complete Genome Sequence of a Subdivision 6 Acidobacterium.</title>
        <authorList>
            <person name="Huang S."/>
            <person name="Vieira S."/>
            <person name="Bunk B."/>
            <person name="Riedel T."/>
            <person name="Sproeer C."/>
            <person name="Overmann J."/>
        </authorList>
    </citation>
    <scope>NUCLEOTIDE SEQUENCE [LARGE SCALE GENOMIC DNA]</scope>
    <source>
        <strain evidence="3">DSM 100886 HEG_-6_39</strain>
    </source>
</reference>
<dbReference type="InterPro" id="IPR029044">
    <property type="entry name" value="Nucleotide-diphossugar_trans"/>
</dbReference>
<dbReference type="EC" id="2.4.2.53" evidence="2"/>
<gene>
    <name evidence="2" type="primary">arnC_5</name>
    <name evidence="2" type="ORF">LuPra_05577</name>
</gene>
<dbReference type="RefSeq" id="WP_110173770.1">
    <property type="nucleotide sequence ID" value="NZ_CP015136.1"/>
</dbReference>
<dbReference type="EMBL" id="CP015136">
    <property type="protein sequence ID" value="AMY12304.1"/>
    <property type="molecule type" value="Genomic_DNA"/>
</dbReference>
<dbReference type="Gene3D" id="3.90.550.10">
    <property type="entry name" value="Spore Coat Polysaccharide Biosynthesis Protein SpsA, Chain A"/>
    <property type="match status" value="1"/>
</dbReference>